<feature type="region of interest" description="Disordered" evidence="1">
    <location>
        <begin position="27"/>
        <end position="53"/>
    </location>
</feature>
<evidence type="ECO:0000256" key="1">
    <source>
        <dbReference type="SAM" id="MobiDB-lite"/>
    </source>
</evidence>
<dbReference type="AlphaFoldDB" id="A0A7J9CGX1"/>
<dbReference type="EMBL" id="JABEZY010000010">
    <property type="protein sequence ID" value="MBA0747697.1"/>
    <property type="molecule type" value="Genomic_DNA"/>
</dbReference>
<feature type="compositionally biased region" description="Low complexity" evidence="1">
    <location>
        <begin position="33"/>
        <end position="53"/>
    </location>
</feature>
<sequence length="137" mass="14413">MAGSTILSRLSSSRLKALPVKLKSSKPVLPTISPLKSSSQSQFSSASSSSSVKRISGISREMGISPSFRLPVELSCLISMMPLHSAVASARLRSFLAIESQSWGLIPQVPCSTSASLVISINDLRSMSLDGKFAVSG</sequence>
<proteinExistence type="predicted"/>
<gene>
    <name evidence="2" type="ORF">Gogos_004589</name>
</gene>
<protein>
    <recommendedName>
        <fullName evidence="4">Protein NUCLEAR FUSION DEFECTIVE 6, chloroplastic/mitochondrial-like</fullName>
    </recommendedName>
</protein>
<dbReference type="OrthoDB" id="669248at2759"/>
<accession>A0A7J9CGX1</accession>
<dbReference type="PANTHER" id="PTHR33156">
    <property type="entry name" value="OS02G0230000 PROTEIN"/>
    <property type="match status" value="1"/>
</dbReference>
<evidence type="ECO:0000313" key="2">
    <source>
        <dbReference type="EMBL" id="MBA0747697.1"/>
    </source>
</evidence>
<keyword evidence="3" id="KW-1185">Reference proteome</keyword>
<evidence type="ECO:0008006" key="4">
    <source>
        <dbReference type="Google" id="ProtNLM"/>
    </source>
</evidence>
<dbReference type="Proteomes" id="UP000593579">
    <property type="component" value="Unassembled WGS sequence"/>
</dbReference>
<comment type="caution">
    <text evidence="2">The sequence shown here is derived from an EMBL/GenBank/DDBJ whole genome shotgun (WGS) entry which is preliminary data.</text>
</comment>
<evidence type="ECO:0000313" key="3">
    <source>
        <dbReference type="Proteomes" id="UP000593579"/>
    </source>
</evidence>
<name>A0A7J9CGX1_GOSGO</name>
<organism evidence="2 3">
    <name type="scientific">Gossypium gossypioides</name>
    <name type="common">Mexican cotton</name>
    <name type="synonym">Selera gossypioides</name>
    <dbReference type="NCBI Taxonomy" id="34282"/>
    <lineage>
        <taxon>Eukaryota</taxon>
        <taxon>Viridiplantae</taxon>
        <taxon>Streptophyta</taxon>
        <taxon>Embryophyta</taxon>
        <taxon>Tracheophyta</taxon>
        <taxon>Spermatophyta</taxon>
        <taxon>Magnoliopsida</taxon>
        <taxon>eudicotyledons</taxon>
        <taxon>Gunneridae</taxon>
        <taxon>Pentapetalae</taxon>
        <taxon>rosids</taxon>
        <taxon>malvids</taxon>
        <taxon>Malvales</taxon>
        <taxon>Malvaceae</taxon>
        <taxon>Malvoideae</taxon>
        <taxon>Gossypium</taxon>
    </lineage>
</organism>
<dbReference type="InterPro" id="IPR043459">
    <property type="entry name" value="NFD6/NOXY2-like"/>
</dbReference>
<reference evidence="2 3" key="1">
    <citation type="journal article" date="2019" name="Genome Biol. Evol.">
        <title>Insights into the evolution of the New World diploid cottons (Gossypium, subgenus Houzingenia) based on genome sequencing.</title>
        <authorList>
            <person name="Grover C.E."/>
            <person name="Arick M.A. 2nd"/>
            <person name="Thrash A."/>
            <person name="Conover J.L."/>
            <person name="Sanders W.S."/>
            <person name="Peterson D.G."/>
            <person name="Frelichowski J.E."/>
            <person name="Scheffler J.A."/>
            <person name="Scheffler B.E."/>
            <person name="Wendel J.F."/>
        </authorList>
    </citation>
    <scope>NUCLEOTIDE SEQUENCE [LARGE SCALE GENOMIC DNA]</scope>
    <source>
        <strain evidence="2">5</strain>
        <tissue evidence="2">Leaf</tissue>
    </source>
</reference>
<dbReference type="PANTHER" id="PTHR33156:SF43">
    <property type="entry name" value="OS02G0273900 PROTEIN"/>
    <property type="match status" value="1"/>
</dbReference>